<protein>
    <submittedName>
        <fullName evidence="2">Uncharacterized protein</fullName>
    </submittedName>
</protein>
<gene>
    <name evidence="2" type="primary">Acey_s1103.g3607</name>
    <name evidence="2" type="synonym">Acey-F14B6.2</name>
    <name evidence="2" type="ORF">Y032_1103g3607</name>
</gene>
<feature type="region of interest" description="Disordered" evidence="1">
    <location>
        <begin position="134"/>
        <end position="155"/>
    </location>
</feature>
<reference evidence="3" key="1">
    <citation type="journal article" date="2015" name="Nat. Genet.">
        <title>The genome and transcriptome of the zoonotic hookworm Ancylostoma ceylanicum identify infection-specific gene families.</title>
        <authorList>
            <person name="Schwarz E.M."/>
            <person name="Hu Y."/>
            <person name="Antoshechkin I."/>
            <person name="Miller M.M."/>
            <person name="Sternberg P.W."/>
            <person name="Aroian R.V."/>
        </authorList>
    </citation>
    <scope>NUCLEOTIDE SEQUENCE</scope>
    <source>
        <strain evidence="3">HY135</strain>
    </source>
</reference>
<dbReference type="AlphaFoldDB" id="A0A016W7G2"/>
<sequence>MSSSLPTTPVGKQQLIDMRAGAILRGHARKSERYLGCPVRLLLTFIVLIKSSMLCAWLVREIVLQIVGNYYNPQLLEYYFFDLRCSFISTSLGDEILKRRSLEVLRIPVFASDPPAVNYFDEEHHHRVKRVRQKSLDRNNRSLKQEGKKVGKTDS</sequence>
<evidence type="ECO:0000313" key="3">
    <source>
        <dbReference type="Proteomes" id="UP000024635"/>
    </source>
</evidence>
<evidence type="ECO:0000313" key="2">
    <source>
        <dbReference type="EMBL" id="EYC35242.1"/>
    </source>
</evidence>
<proteinExistence type="predicted"/>
<organism evidence="2 3">
    <name type="scientific">Ancylostoma ceylanicum</name>
    <dbReference type="NCBI Taxonomy" id="53326"/>
    <lineage>
        <taxon>Eukaryota</taxon>
        <taxon>Metazoa</taxon>
        <taxon>Ecdysozoa</taxon>
        <taxon>Nematoda</taxon>
        <taxon>Chromadorea</taxon>
        <taxon>Rhabditida</taxon>
        <taxon>Rhabditina</taxon>
        <taxon>Rhabditomorpha</taxon>
        <taxon>Strongyloidea</taxon>
        <taxon>Ancylostomatidae</taxon>
        <taxon>Ancylostomatinae</taxon>
        <taxon>Ancylostoma</taxon>
    </lineage>
</organism>
<accession>A0A016W7G2</accession>
<keyword evidence="3" id="KW-1185">Reference proteome</keyword>
<evidence type="ECO:0000256" key="1">
    <source>
        <dbReference type="SAM" id="MobiDB-lite"/>
    </source>
</evidence>
<dbReference type="EMBL" id="JARK01000703">
    <property type="protein sequence ID" value="EYC35242.1"/>
    <property type="molecule type" value="Genomic_DNA"/>
</dbReference>
<name>A0A016W7G2_9BILA</name>
<dbReference type="OrthoDB" id="5859334at2759"/>
<comment type="caution">
    <text evidence="2">The sequence shown here is derived from an EMBL/GenBank/DDBJ whole genome shotgun (WGS) entry which is preliminary data.</text>
</comment>
<dbReference type="Proteomes" id="UP000024635">
    <property type="component" value="Unassembled WGS sequence"/>
</dbReference>